<dbReference type="STRING" id="1081102.A0A167WCN8"/>
<dbReference type="AlphaFoldDB" id="A0A167WCN8"/>
<keyword evidence="4" id="KW-1185">Reference proteome</keyword>
<evidence type="ECO:0000313" key="3">
    <source>
        <dbReference type="EMBL" id="OAA63616.1"/>
    </source>
</evidence>
<dbReference type="PANTHER" id="PTHR28083">
    <property type="entry name" value="GOOD FOR FULL DBP5 ACTIVITY PROTEIN 2"/>
    <property type="match status" value="1"/>
</dbReference>
<accession>A0A167WCN8</accession>
<evidence type="ECO:0000313" key="4">
    <source>
        <dbReference type="Proteomes" id="UP000076874"/>
    </source>
</evidence>
<dbReference type="OrthoDB" id="4669781at2759"/>
<dbReference type="Pfam" id="PF21762">
    <property type="entry name" value="DEDDh_C"/>
    <property type="match status" value="1"/>
</dbReference>
<evidence type="ECO:0000259" key="2">
    <source>
        <dbReference type="Pfam" id="PF21762"/>
    </source>
</evidence>
<dbReference type="GO" id="GO:0005634">
    <property type="term" value="C:nucleus"/>
    <property type="evidence" value="ECO:0007669"/>
    <property type="project" value="TreeGrafter"/>
</dbReference>
<dbReference type="Proteomes" id="UP000076874">
    <property type="component" value="Unassembled WGS sequence"/>
</dbReference>
<reference evidence="3 4" key="1">
    <citation type="journal article" date="2016" name="Genome Biol. Evol.">
        <title>Divergent and convergent evolution of fungal pathogenicity.</title>
        <authorList>
            <person name="Shang Y."/>
            <person name="Xiao G."/>
            <person name="Zheng P."/>
            <person name="Cen K."/>
            <person name="Zhan S."/>
            <person name="Wang C."/>
        </authorList>
    </citation>
    <scope>NUCLEOTIDE SEQUENCE [LARGE SCALE GENOMIC DNA]</scope>
    <source>
        <strain evidence="3 4">RCEF 264</strain>
    </source>
</reference>
<protein>
    <recommendedName>
        <fullName evidence="2">Gfd2/YDR514C-like C-terminal domain-containing protein</fullName>
    </recommendedName>
</protein>
<feature type="region of interest" description="Disordered" evidence="1">
    <location>
        <begin position="391"/>
        <end position="418"/>
    </location>
</feature>
<dbReference type="PANTHER" id="PTHR28083:SF1">
    <property type="entry name" value="GOOD FOR FULL DBP5 ACTIVITY PROTEIN 2"/>
    <property type="match status" value="1"/>
</dbReference>
<dbReference type="SUPFAM" id="SSF53098">
    <property type="entry name" value="Ribonuclease H-like"/>
    <property type="match status" value="1"/>
</dbReference>
<proteinExistence type="predicted"/>
<dbReference type="InterPro" id="IPR040151">
    <property type="entry name" value="Gfd2/YDR514C-like"/>
</dbReference>
<feature type="domain" description="Gfd2/YDR514C-like C-terminal" evidence="2">
    <location>
        <begin position="39"/>
        <end position="250"/>
    </location>
</feature>
<name>A0A167WCN8_9HYPO</name>
<sequence length="444" mass="49581">MRYNASQGRFASKRCPEFWKNELGDAELLRDYYTKRRAVFVALDVEGCQDDRARGLSGVTEVGVAVVWPVAAQGDQPMTPPRDLSLEAMVAQQNMWCYSFQIRGRQRSKRSVRHTPSFRFGDAQWVDEDELEAKMVELLASVRAWCGHDQHSGQPPPPLILVGFSMDQEFRFLNAGLPRLAAAGDGSFAGWLDLQEIVYDLLPSPGRRKPGMTNTLDALGFTARSIGPSCATVQHCAGNDAVREMALLLHILHHITAAPTTMPMATGAGAAPPKLVLAAPLTFRRRRRHKKRAWGKSRPGPRSQYPFTVAVCLADRSSMRTLARDEHALRARFAAYQPTTSAMKADGSRGWLCFRSEEDRTRFVADVDGKRHHGRVWKVRAIVFDEQDHVTAQDRKMSADRRKPGNEHVQETKQKERSAWTACVQAEVDALSPGMALLSMEEAS</sequence>
<evidence type="ECO:0000256" key="1">
    <source>
        <dbReference type="SAM" id="MobiDB-lite"/>
    </source>
</evidence>
<organism evidence="3 4">
    <name type="scientific">Niveomyces insectorum RCEF 264</name>
    <dbReference type="NCBI Taxonomy" id="1081102"/>
    <lineage>
        <taxon>Eukaryota</taxon>
        <taxon>Fungi</taxon>
        <taxon>Dikarya</taxon>
        <taxon>Ascomycota</taxon>
        <taxon>Pezizomycotina</taxon>
        <taxon>Sordariomycetes</taxon>
        <taxon>Hypocreomycetidae</taxon>
        <taxon>Hypocreales</taxon>
        <taxon>Cordycipitaceae</taxon>
        <taxon>Niveomyces</taxon>
    </lineage>
</organism>
<dbReference type="InterPro" id="IPR012337">
    <property type="entry name" value="RNaseH-like_sf"/>
</dbReference>
<gene>
    <name evidence="3" type="ORF">SPI_03779</name>
</gene>
<comment type="caution">
    <text evidence="3">The sequence shown here is derived from an EMBL/GenBank/DDBJ whole genome shotgun (WGS) entry which is preliminary data.</text>
</comment>
<dbReference type="InterPro" id="IPR048519">
    <property type="entry name" value="Gfd2/YDR514C-like_C"/>
</dbReference>
<dbReference type="EMBL" id="AZHD01000005">
    <property type="protein sequence ID" value="OAA63616.1"/>
    <property type="molecule type" value="Genomic_DNA"/>
</dbReference>